<evidence type="ECO:0000313" key="3">
    <source>
        <dbReference type="Proteomes" id="UP001595190"/>
    </source>
</evidence>
<proteinExistence type="predicted"/>
<comment type="caution">
    <text evidence="2">The sequence shown here is derived from an EMBL/GenBank/DDBJ whole genome shotgun (WGS) entry which is preliminary data.</text>
</comment>
<sequence length="40" mass="4590">MIEALVDQFTNDFKMLAWLAILLLGACFTVLVAYKASRRR</sequence>
<keyword evidence="1" id="KW-1133">Transmembrane helix</keyword>
<name>A0ABV6ZR92_9HYPH</name>
<keyword evidence="1" id="KW-0812">Transmembrane</keyword>
<reference evidence="2 3" key="1">
    <citation type="submission" date="2024-09" db="EMBL/GenBank/DDBJ databases">
        <title>Description of Labrys sedimenti sp. nov., isolated from a diclofenac-degrading enrichment culture, and genome-based reclassification of Labrys portucalensis as a later heterotypic synonym of Labrys neptuniae.</title>
        <authorList>
            <person name="Tancsics A."/>
            <person name="Csepanyi A."/>
        </authorList>
    </citation>
    <scope>NUCLEOTIDE SEQUENCE [LARGE SCALE GENOMIC DNA]</scope>
    <source>
        <strain evidence="2 3">LMG 23412</strain>
    </source>
</reference>
<evidence type="ECO:0000313" key="2">
    <source>
        <dbReference type="EMBL" id="MFC2254681.1"/>
    </source>
</evidence>
<dbReference type="RefSeq" id="WP_394315324.1">
    <property type="nucleotide sequence ID" value="NZ_JBHGPK010000040.1"/>
</dbReference>
<gene>
    <name evidence="2" type="ORF">ACETRX_34065</name>
</gene>
<evidence type="ECO:0000256" key="1">
    <source>
        <dbReference type="SAM" id="Phobius"/>
    </source>
</evidence>
<dbReference type="EMBL" id="JBHGPK010000040">
    <property type="protein sequence ID" value="MFC2254681.1"/>
    <property type="molecule type" value="Genomic_DNA"/>
</dbReference>
<organism evidence="2 3">
    <name type="scientific">Labrys neptuniae</name>
    <dbReference type="NCBI Taxonomy" id="376174"/>
    <lineage>
        <taxon>Bacteria</taxon>
        <taxon>Pseudomonadati</taxon>
        <taxon>Pseudomonadota</taxon>
        <taxon>Alphaproteobacteria</taxon>
        <taxon>Hyphomicrobiales</taxon>
        <taxon>Xanthobacteraceae</taxon>
        <taxon>Labrys</taxon>
    </lineage>
</organism>
<dbReference type="Proteomes" id="UP001595190">
    <property type="component" value="Unassembled WGS sequence"/>
</dbReference>
<evidence type="ECO:0008006" key="4">
    <source>
        <dbReference type="Google" id="ProtNLM"/>
    </source>
</evidence>
<accession>A0ABV6ZR92</accession>
<protein>
    <recommendedName>
        <fullName evidence="4">DUF3149 domain-containing protein</fullName>
    </recommendedName>
</protein>
<feature type="transmembrane region" description="Helical" evidence="1">
    <location>
        <begin position="15"/>
        <end position="34"/>
    </location>
</feature>
<keyword evidence="1" id="KW-0472">Membrane</keyword>